<dbReference type="SUPFAM" id="SSF102114">
    <property type="entry name" value="Radical SAM enzymes"/>
    <property type="match status" value="1"/>
</dbReference>
<dbReference type="InterPro" id="IPR006638">
    <property type="entry name" value="Elp3/MiaA/NifB-like_rSAM"/>
</dbReference>
<dbReference type="PROSITE" id="PS51918">
    <property type="entry name" value="RADICAL_SAM"/>
    <property type="match status" value="1"/>
</dbReference>
<dbReference type="Gene3D" id="3.20.20.70">
    <property type="entry name" value="Aldolase class I"/>
    <property type="match status" value="1"/>
</dbReference>
<dbReference type="AlphaFoldDB" id="A0A523S3J4"/>
<dbReference type="Pfam" id="PF04055">
    <property type="entry name" value="Radical_SAM"/>
    <property type="match status" value="1"/>
</dbReference>
<sequence>MKEAMFYERLEDKKLRCGLCPHFCKISPGKRGICGVRENKEGILYSLVYGKAISSGIDPIEKKPFYHFYPGSAAFSIATAGCNFRCLHCQNSSISQLPREWGKIEGEELSPESIILQAKRNNCQSISYTYTEPTIFFEYAYTTSKLAQKEGIKNTFVTNGYMSEEALREISPYLDAANVDLKSFREDFYKKICGGRLKPILETLKLMKELGIWVEVTTLIIPTLNDSEEELEKIAEFIKSLGEDVPWHLSRFYPHYKLEKIPPTPVETLHRARGIGLKAGLRYVYTGNVPGDEGENTYCYNCGRLLIGRYGYRIEKFNLEDGECKYCQTKIDGVGM</sequence>
<dbReference type="SFLD" id="SFLDS00029">
    <property type="entry name" value="Radical_SAM"/>
    <property type="match status" value="1"/>
</dbReference>
<dbReference type="PIRSF" id="PIRSF004869">
    <property type="entry name" value="PflX_prd"/>
    <property type="match status" value="1"/>
</dbReference>
<dbReference type="SFLD" id="SFLDG01067">
    <property type="entry name" value="SPASM/twitch_domain_containing"/>
    <property type="match status" value="1"/>
</dbReference>
<dbReference type="GO" id="GO:0046872">
    <property type="term" value="F:metal ion binding"/>
    <property type="evidence" value="ECO:0007669"/>
    <property type="project" value="UniProtKB-KW"/>
</dbReference>
<proteinExistence type="predicted"/>
<evidence type="ECO:0000313" key="9">
    <source>
        <dbReference type="Proteomes" id="UP000316360"/>
    </source>
</evidence>
<dbReference type="SFLD" id="SFLDG01101">
    <property type="entry name" value="Uncharacterised_Radical_SAM_Su"/>
    <property type="match status" value="1"/>
</dbReference>
<dbReference type="CDD" id="cd01335">
    <property type="entry name" value="Radical_SAM"/>
    <property type="match status" value="1"/>
</dbReference>
<evidence type="ECO:0000256" key="6">
    <source>
        <dbReference type="PIRSR" id="PIRSR004869-50"/>
    </source>
</evidence>
<reference evidence="8 9" key="1">
    <citation type="submission" date="2019-03" db="EMBL/GenBank/DDBJ databases">
        <title>Metabolic potential of uncultured bacteria and archaea associated with petroleum seepage in deep-sea sediments.</title>
        <authorList>
            <person name="Dong X."/>
            <person name="Hubert C."/>
        </authorList>
    </citation>
    <scope>NUCLEOTIDE SEQUENCE [LARGE SCALE GENOMIC DNA]</scope>
    <source>
        <strain evidence="8">E44_bin7</strain>
    </source>
</reference>
<keyword evidence="2 6" id="KW-0949">S-adenosyl-L-methionine</keyword>
<dbReference type="InterPro" id="IPR013785">
    <property type="entry name" value="Aldolase_TIM"/>
</dbReference>
<comment type="caution">
    <text evidence="8">The sequence shown here is derived from an EMBL/GenBank/DDBJ whole genome shotgun (WGS) entry which is preliminary data.</text>
</comment>
<dbReference type="EMBL" id="SOKJ01000066">
    <property type="protein sequence ID" value="TET12596.1"/>
    <property type="molecule type" value="Genomic_DNA"/>
</dbReference>
<dbReference type="Proteomes" id="UP000316360">
    <property type="component" value="Unassembled WGS sequence"/>
</dbReference>
<gene>
    <name evidence="8" type="primary">amrS</name>
    <name evidence="8" type="ORF">E3J84_01305</name>
</gene>
<evidence type="ECO:0000256" key="1">
    <source>
        <dbReference type="ARBA" id="ARBA00022485"/>
    </source>
</evidence>
<evidence type="ECO:0000256" key="4">
    <source>
        <dbReference type="ARBA" id="ARBA00023004"/>
    </source>
</evidence>
<feature type="binding site" evidence="6">
    <location>
        <position position="82"/>
    </location>
    <ligand>
        <name>[4Fe-4S] cluster</name>
        <dbReference type="ChEBI" id="CHEBI:49883"/>
        <note>4Fe-4S-S-AdoMet</note>
    </ligand>
</feature>
<dbReference type="InterPro" id="IPR016431">
    <property type="entry name" value="Pyrv-formate_lyase-activ_prd"/>
</dbReference>
<dbReference type="GO" id="GO:0051539">
    <property type="term" value="F:4 iron, 4 sulfur cluster binding"/>
    <property type="evidence" value="ECO:0007669"/>
    <property type="project" value="UniProtKB-KW"/>
</dbReference>
<name>A0A523S3J4_UNCAE</name>
<dbReference type="InterPro" id="IPR058240">
    <property type="entry name" value="rSAM_sf"/>
</dbReference>
<evidence type="ECO:0000259" key="7">
    <source>
        <dbReference type="PROSITE" id="PS51918"/>
    </source>
</evidence>
<keyword evidence="1" id="KW-0004">4Fe-4S</keyword>
<dbReference type="GO" id="GO:0003824">
    <property type="term" value="F:catalytic activity"/>
    <property type="evidence" value="ECO:0007669"/>
    <property type="project" value="InterPro"/>
</dbReference>
<dbReference type="SMART" id="SM00729">
    <property type="entry name" value="Elp3"/>
    <property type="match status" value="1"/>
</dbReference>
<dbReference type="InterPro" id="IPR034457">
    <property type="entry name" value="Organic_radical-activating"/>
</dbReference>
<comment type="cofactor">
    <cofactor evidence="6">
        <name>[4Fe-4S] cluster</name>
        <dbReference type="ChEBI" id="CHEBI:49883"/>
    </cofactor>
    <text evidence="6">Binds 1 [4Fe-4S] cluster. The cluster is coordinated with 3 cysteines and an exchangeable S-adenosyl-L-methionine.</text>
</comment>
<dbReference type="NCBIfam" id="TIGR04337">
    <property type="entry name" value="AmmeMemoSam_rS"/>
    <property type="match status" value="1"/>
</dbReference>
<feature type="binding site" evidence="6">
    <location>
        <position position="89"/>
    </location>
    <ligand>
        <name>[4Fe-4S] cluster</name>
        <dbReference type="ChEBI" id="CHEBI:49883"/>
        <note>4Fe-4S-S-AdoMet</note>
    </ligand>
</feature>
<feature type="binding site" evidence="6">
    <location>
        <position position="86"/>
    </location>
    <ligand>
        <name>[4Fe-4S] cluster</name>
        <dbReference type="ChEBI" id="CHEBI:49883"/>
        <note>4Fe-4S-S-AdoMet</note>
    </ligand>
</feature>
<evidence type="ECO:0000256" key="2">
    <source>
        <dbReference type="ARBA" id="ARBA00022691"/>
    </source>
</evidence>
<keyword evidence="4 6" id="KW-0408">Iron</keyword>
<evidence type="ECO:0000256" key="3">
    <source>
        <dbReference type="ARBA" id="ARBA00022723"/>
    </source>
</evidence>
<dbReference type="InterPro" id="IPR027596">
    <property type="entry name" value="AmmeMemoSam_rS"/>
</dbReference>
<dbReference type="PANTHER" id="PTHR30352">
    <property type="entry name" value="PYRUVATE FORMATE-LYASE-ACTIVATING ENZYME"/>
    <property type="match status" value="1"/>
</dbReference>
<evidence type="ECO:0000313" key="8">
    <source>
        <dbReference type="EMBL" id="TET12596.1"/>
    </source>
</evidence>
<protein>
    <submittedName>
        <fullName evidence="8">AmmeMemoRadiSam system radical SAM enzyme</fullName>
    </submittedName>
</protein>
<organism evidence="8 9">
    <name type="scientific">Aerophobetes bacterium</name>
    <dbReference type="NCBI Taxonomy" id="2030807"/>
    <lineage>
        <taxon>Bacteria</taxon>
        <taxon>Candidatus Aerophobota</taxon>
    </lineage>
</organism>
<dbReference type="InterPro" id="IPR007197">
    <property type="entry name" value="rSAM"/>
</dbReference>
<dbReference type="PANTHER" id="PTHR30352:SF5">
    <property type="entry name" value="PYRUVATE FORMATE-LYASE 1-ACTIVATING ENZYME"/>
    <property type="match status" value="1"/>
</dbReference>
<feature type="domain" description="Radical SAM core" evidence="7">
    <location>
        <begin position="67"/>
        <end position="288"/>
    </location>
</feature>
<evidence type="ECO:0000256" key="5">
    <source>
        <dbReference type="ARBA" id="ARBA00023014"/>
    </source>
</evidence>
<keyword evidence="3 6" id="KW-0479">Metal-binding</keyword>
<accession>A0A523S3J4</accession>
<keyword evidence="5 6" id="KW-0411">Iron-sulfur</keyword>